<comment type="subcellular location">
    <subcellularLocation>
        <location evidence="1">Cell membrane</location>
        <topology evidence="1">Multi-pass membrane protein</topology>
    </subcellularLocation>
</comment>
<feature type="transmembrane region" description="Helical" evidence="13">
    <location>
        <begin position="527"/>
        <end position="551"/>
    </location>
</feature>
<dbReference type="InterPro" id="IPR051163">
    <property type="entry name" value="Sodium:Solute_Symporter_SSF"/>
</dbReference>
<keyword evidence="9 13" id="KW-0472">Membrane</keyword>
<feature type="compositionally biased region" description="Basic and acidic residues" evidence="12">
    <location>
        <begin position="624"/>
        <end position="634"/>
    </location>
</feature>
<feature type="transmembrane region" description="Helical" evidence="13">
    <location>
        <begin position="51"/>
        <end position="72"/>
    </location>
</feature>
<feature type="region of interest" description="Disordered" evidence="12">
    <location>
        <begin position="620"/>
        <end position="686"/>
    </location>
</feature>
<reference evidence="14" key="2">
    <citation type="submission" date="2025-08" db="UniProtKB">
        <authorList>
            <consortium name="Ensembl"/>
        </authorList>
    </citation>
    <scope>IDENTIFICATION</scope>
</reference>
<dbReference type="GO" id="GO:0015730">
    <property type="term" value="P:propanoate transmembrane transport"/>
    <property type="evidence" value="ECO:0000318"/>
    <property type="project" value="GO_Central"/>
</dbReference>
<feature type="transmembrane region" description="Helical" evidence="13">
    <location>
        <begin position="84"/>
        <end position="104"/>
    </location>
</feature>
<feature type="transmembrane region" description="Helical" evidence="13">
    <location>
        <begin position="276"/>
        <end position="301"/>
    </location>
</feature>
<dbReference type="GeneTree" id="ENSGT00940000155166"/>
<feature type="transmembrane region" description="Helical" evidence="13">
    <location>
        <begin position="436"/>
        <end position="453"/>
    </location>
</feature>
<reference evidence="14 15" key="1">
    <citation type="journal article" date="2007" name="Nature">
        <title>Genome of the marsupial Monodelphis domestica reveals innovation in non-coding sequences.</title>
        <authorList>
            <person name="Mikkelsen T.S."/>
            <person name="Wakefield M.J."/>
            <person name="Aken B."/>
            <person name="Amemiya C.T."/>
            <person name="Chang J.L."/>
            <person name="Duke S."/>
            <person name="Garber M."/>
            <person name="Gentles A.J."/>
            <person name="Goodstadt L."/>
            <person name="Heger A."/>
            <person name="Jurka J."/>
            <person name="Kamal M."/>
            <person name="Mauceli E."/>
            <person name="Searle S.M."/>
            <person name="Sharpe T."/>
            <person name="Baker M.L."/>
            <person name="Batzer M.A."/>
            <person name="Benos P.V."/>
            <person name="Belov K."/>
            <person name="Clamp M."/>
            <person name="Cook A."/>
            <person name="Cuff J."/>
            <person name="Das R."/>
            <person name="Davidow L."/>
            <person name="Deakin J.E."/>
            <person name="Fazzari M.J."/>
            <person name="Glass J.L."/>
            <person name="Grabherr M."/>
            <person name="Greally J.M."/>
            <person name="Gu W."/>
            <person name="Hore T.A."/>
            <person name="Huttley G.A."/>
            <person name="Kleber M."/>
            <person name="Jirtle R.L."/>
            <person name="Koina E."/>
            <person name="Lee J.T."/>
            <person name="Mahony S."/>
            <person name="Marra M.A."/>
            <person name="Miller R.D."/>
            <person name="Nicholls R.D."/>
            <person name="Oda M."/>
            <person name="Papenfuss A.T."/>
            <person name="Parra Z.E."/>
            <person name="Pollock D.D."/>
            <person name="Ray D.A."/>
            <person name="Schein J.E."/>
            <person name="Speed T.P."/>
            <person name="Thompson K."/>
            <person name="VandeBerg J.L."/>
            <person name="Wade C.M."/>
            <person name="Walker J.A."/>
            <person name="Waters P.D."/>
            <person name="Webber C."/>
            <person name="Weidman J.R."/>
            <person name="Xie X."/>
            <person name="Zody M.C."/>
            <person name="Baldwin J."/>
            <person name="Abdouelleil A."/>
            <person name="Abdulkadir J."/>
            <person name="Abebe A."/>
            <person name="Abera B."/>
            <person name="Abreu J."/>
            <person name="Acer S.C."/>
            <person name="Aftuck L."/>
            <person name="Alexander A."/>
            <person name="An P."/>
            <person name="Anderson E."/>
            <person name="Anderson S."/>
            <person name="Arachi H."/>
            <person name="Azer M."/>
            <person name="Bachantsang P."/>
            <person name="Barry A."/>
            <person name="Bayul T."/>
            <person name="Berlin A."/>
            <person name="Bessette D."/>
            <person name="Bloom T."/>
            <person name="Bloom T."/>
            <person name="Boguslavskiy L."/>
            <person name="Bonnet C."/>
            <person name="Boukhgalter B."/>
            <person name="Bourzgui I."/>
            <person name="Brown A."/>
            <person name="Cahill P."/>
            <person name="Channer S."/>
            <person name="Cheshatsang Y."/>
            <person name="Chuda L."/>
            <person name="Citroen M."/>
            <person name="Collymore A."/>
            <person name="Cooke P."/>
            <person name="Costello M."/>
            <person name="D'Aco K."/>
            <person name="Daza R."/>
            <person name="De Haan G."/>
            <person name="DeGray S."/>
            <person name="DeMaso C."/>
            <person name="Dhargay N."/>
            <person name="Dooley K."/>
            <person name="Dooley E."/>
            <person name="Doricent M."/>
            <person name="Dorje P."/>
            <person name="Dorjee K."/>
            <person name="Dupes A."/>
            <person name="Elong R."/>
            <person name="Falk J."/>
            <person name="Farina A."/>
            <person name="Faro S."/>
            <person name="Ferguson D."/>
            <person name="Fisher S."/>
            <person name="Foley C.D."/>
            <person name="Franke A."/>
            <person name="Friedrich D."/>
            <person name="Gadbois L."/>
            <person name="Gearin G."/>
            <person name="Gearin C.R."/>
            <person name="Giannoukos G."/>
            <person name="Goode T."/>
            <person name="Graham J."/>
            <person name="Grandbois E."/>
            <person name="Grewal S."/>
            <person name="Gyaltsen K."/>
            <person name="Hafez N."/>
            <person name="Hagos B."/>
            <person name="Hall J."/>
            <person name="Henson C."/>
            <person name="Hollinger A."/>
            <person name="Honan T."/>
            <person name="Huard M.D."/>
            <person name="Hughes L."/>
            <person name="Hurhula B."/>
            <person name="Husby M.E."/>
            <person name="Kamat A."/>
            <person name="Kanga B."/>
            <person name="Kashin S."/>
            <person name="Khazanovich D."/>
            <person name="Kisner P."/>
            <person name="Lance K."/>
            <person name="Lara M."/>
            <person name="Lee W."/>
            <person name="Lennon N."/>
            <person name="Letendre F."/>
            <person name="LeVine R."/>
            <person name="Lipovsky A."/>
            <person name="Liu X."/>
            <person name="Liu J."/>
            <person name="Liu S."/>
            <person name="Lokyitsang T."/>
            <person name="Lokyitsang Y."/>
            <person name="Lubonja R."/>
            <person name="Lui A."/>
            <person name="MacDonald P."/>
            <person name="Magnisalis V."/>
            <person name="Maru K."/>
            <person name="Matthews C."/>
            <person name="McCusker W."/>
            <person name="McDonough S."/>
            <person name="Mehta T."/>
            <person name="Meldrim J."/>
            <person name="Meneus L."/>
            <person name="Mihai O."/>
            <person name="Mihalev A."/>
            <person name="Mihova T."/>
            <person name="Mittelman R."/>
            <person name="Mlenga V."/>
            <person name="Montmayeur A."/>
            <person name="Mulrain L."/>
            <person name="Navidi A."/>
            <person name="Naylor J."/>
            <person name="Negash T."/>
            <person name="Nguyen T."/>
            <person name="Nguyen N."/>
            <person name="Nicol R."/>
            <person name="Norbu C."/>
            <person name="Norbu N."/>
            <person name="Novod N."/>
            <person name="O'Neill B."/>
            <person name="Osman S."/>
            <person name="Markiewicz E."/>
            <person name="Oyono O.L."/>
            <person name="Patti C."/>
            <person name="Phunkhang P."/>
            <person name="Pierre F."/>
            <person name="Priest M."/>
            <person name="Raghuraman S."/>
            <person name="Rege F."/>
            <person name="Reyes R."/>
            <person name="Rise C."/>
            <person name="Rogov P."/>
            <person name="Ross K."/>
            <person name="Ryan E."/>
            <person name="Settipalli S."/>
            <person name="Shea T."/>
            <person name="Sherpa N."/>
            <person name="Shi L."/>
            <person name="Shih D."/>
            <person name="Sparrow T."/>
            <person name="Spaulding J."/>
            <person name="Stalker J."/>
            <person name="Stange-Thomann N."/>
            <person name="Stavropoulos S."/>
            <person name="Stone C."/>
            <person name="Strader C."/>
            <person name="Tesfaye S."/>
            <person name="Thomson T."/>
            <person name="Thoulutsang Y."/>
            <person name="Thoulutsang D."/>
            <person name="Topham K."/>
            <person name="Topping I."/>
            <person name="Tsamla T."/>
            <person name="Vassiliev H."/>
            <person name="Vo A."/>
            <person name="Wangchuk T."/>
            <person name="Wangdi T."/>
            <person name="Weiand M."/>
            <person name="Wilkinson J."/>
            <person name="Wilson A."/>
            <person name="Yadav S."/>
            <person name="Young G."/>
            <person name="Yu Q."/>
            <person name="Zembek L."/>
            <person name="Zhong D."/>
            <person name="Zimmer A."/>
            <person name="Zwirko Z."/>
            <person name="Jaffe D.B."/>
            <person name="Alvarez P."/>
            <person name="Brockman W."/>
            <person name="Butler J."/>
            <person name="Chin C."/>
            <person name="Gnerre S."/>
            <person name="MacCallum I."/>
            <person name="Graves J.A."/>
            <person name="Ponting C.P."/>
            <person name="Breen M."/>
            <person name="Samollow P.B."/>
            <person name="Lander E.S."/>
            <person name="Lindblad-Toh K."/>
        </authorList>
    </citation>
    <scope>NUCLEOTIDE SEQUENCE [LARGE SCALE GENOMIC DNA]</scope>
</reference>
<reference evidence="14" key="3">
    <citation type="submission" date="2025-09" db="UniProtKB">
        <authorList>
            <consortium name="Ensembl"/>
        </authorList>
    </citation>
    <scope>IDENTIFICATION</scope>
</reference>
<evidence type="ECO:0008006" key="16">
    <source>
        <dbReference type="Google" id="ProtNLM"/>
    </source>
</evidence>
<evidence type="ECO:0000313" key="15">
    <source>
        <dbReference type="Proteomes" id="UP000002280"/>
    </source>
</evidence>
<comment type="similarity">
    <text evidence="2 11">Belongs to the sodium:solute symporter (SSF) (TC 2.A.21) family.</text>
</comment>
<dbReference type="InterPro" id="IPR038377">
    <property type="entry name" value="Na/Glc_symporter_sf"/>
</dbReference>
<dbReference type="Ensembl" id="ENSMODT00000042065.2">
    <property type="protein sequence ID" value="ENSMODP00000038958.2"/>
    <property type="gene ID" value="ENSMODG00000028414.2"/>
</dbReference>
<evidence type="ECO:0000256" key="1">
    <source>
        <dbReference type="ARBA" id="ARBA00004651"/>
    </source>
</evidence>
<feature type="transmembrane region" description="Helical" evidence="13">
    <location>
        <begin position="187"/>
        <end position="205"/>
    </location>
</feature>
<dbReference type="Gene3D" id="1.20.1730.10">
    <property type="entry name" value="Sodium/glucose cotransporter"/>
    <property type="match status" value="1"/>
</dbReference>
<accession>K7DZK7</accession>
<keyword evidence="4" id="KW-1003">Cell membrane</keyword>
<dbReference type="STRING" id="13616.ENSMODP00000038958"/>
<evidence type="ECO:0000256" key="12">
    <source>
        <dbReference type="SAM" id="MobiDB-lite"/>
    </source>
</evidence>
<evidence type="ECO:0000256" key="3">
    <source>
        <dbReference type="ARBA" id="ARBA00022448"/>
    </source>
</evidence>
<dbReference type="HOGENOM" id="CLU_256774_0_0_1"/>
<keyword evidence="7" id="KW-0915">Sodium</keyword>
<evidence type="ECO:0000256" key="2">
    <source>
        <dbReference type="ARBA" id="ARBA00006434"/>
    </source>
</evidence>
<sequence>MGGRDIFTGWDYLVFAFPLVFLAIVGIYFALTEHYESDENFLLAGRQMTGYPVSMSLIVSFLSSVTMLSLPVEVYLYGAKFFNLVFGYAVVTFISGELFLPLFYRLDITSTYEYLELRFSKRVRLVGSFLFIIQMLIYTGIVIYGPSFALSQVIGFELWTQIITTGILCTFYCSLGGLKAVIWTDAFQFLVILAGFISILAQSIIAQGGLSTILNHADIGGRLDVWDFNPSPFQNYTFWTISLGGGFTWISIYGINHAQVQRYLCCKSKNHAKMALYLNLLGLWTIVCTAVLCGLSMYSIFRVCDPLTAERVKEPNQLILYLAVDVLNDYPGLPGLFVAAIYSGTLSTVSSSINALSVVAIEDLIKPYLAPSQRTLYLISKVICLFFGILCVGLASVASLMGSLVQAAIKVFGLIGGPLVGLFFLGILNPYANSKGSFLGLLTGFITLLWIGLGKKHYAEHESKPKSLNLSIANCSFARSTHLNFTSYSELSLTEKWQPSHGDHAPRGDPESLPVVLRYVYSISDLYLSPLGTLVTFLVGSCISALTGSYLTIKQASSQTTGGMNQDIDRKYLIHTYDTMFGRPDFNKEEISKLKDDGILQEALRQSTIPLDPNAVVLETGEEGEQKKGEDSSTRKLSVAENTQEETEVVSPTRKLSTDYIEEEEESDMDEMHSTIAESEIFKEPF</sequence>
<dbReference type="Pfam" id="PF00474">
    <property type="entry name" value="SSF"/>
    <property type="match status" value="1"/>
</dbReference>
<feature type="transmembrane region" description="Helical" evidence="13">
    <location>
        <begin position="12"/>
        <end position="31"/>
    </location>
</feature>
<dbReference type="Bgee" id="ENSMODG00000028414">
    <property type="expression patterns" value="Expressed in spermatid and 2 other cell types or tissues"/>
</dbReference>
<organism evidence="14 15">
    <name type="scientific">Monodelphis domestica</name>
    <name type="common">Gray short-tailed opossum</name>
    <dbReference type="NCBI Taxonomy" id="13616"/>
    <lineage>
        <taxon>Eukaryota</taxon>
        <taxon>Metazoa</taxon>
        <taxon>Chordata</taxon>
        <taxon>Craniata</taxon>
        <taxon>Vertebrata</taxon>
        <taxon>Euteleostomi</taxon>
        <taxon>Mammalia</taxon>
        <taxon>Metatheria</taxon>
        <taxon>Didelphimorphia</taxon>
        <taxon>Didelphidae</taxon>
        <taxon>Monodelphis</taxon>
    </lineage>
</organism>
<dbReference type="AlphaFoldDB" id="K7DZK7"/>
<evidence type="ECO:0000256" key="4">
    <source>
        <dbReference type="ARBA" id="ARBA00022475"/>
    </source>
</evidence>
<dbReference type="NCBIfam" id="TIGR00813">
    <property type="entry name" value="sss"/>
    <property type="match status" value="1"/>
</dbReference>
<evidence type="ECO:0000256" key="9">
    <source>
        <dbReference type="ARBA" id="ARBA00023136"/>
    </source>
</evidence>
<proteinExistence type="inferred from homology"/>
<protein>
    <recommendedName>
        <fullName evidence="16">Solute carrier family 5 member 8</fullName>
    </recommendedName>
</protein>
<evidence type="ECO:0000256" key="13">
    <source>
        <dbReference type="SAM" id="Phobius"/>
    </source>
</evidence>
<keyword evidence="10" id="KW-0739">Sodium transport</keyword>
<evidence type="ECO:0000256" key="8">
    <source>
        <dbReference type="ARBA" id="ARBA00023065"/>
    </source>
</evidence>
<dbReference type="OMA" id="EYLMADQ"/>
<keyword evidence="5 13" id="KW-0812">Transmembrane</keyword>
<evidence type="ECO:0000256" key="6">
    <source>
        <dbReference type="ARBA" id="ARBA00022989"/>
    </source>
</evidence>
<feature type="transmembrane region" description="Helical" evidence="13">
    <location>
        <begin position="125"/>
        <end position="146"/>
    </location>
</feature>
<keyword evidence="8" id="KW-0406">Ion transport</keyword>
<keyword evidence="6 13" id="KW-1133">Transmembrane helix</keyword>
<feature type="transmembrane region" description="Helical" evidence="13">
    <location>
        <begin position="407"/>
        <end position="429"/>
    </location>
</feature>
<dbReference type="InterPro" id="IPR001734">
    <property type="entry name" value="Na/solute_symporter"/>
</dbReference>
<feature type="compositionally biased region" description="Acidic residues" evidence="12">
    <location>
        <begin position="660"/>
        <end position="669"/>
    </location>
</feature>
<keyword evidence="15" id="KW-1185">Reference proteome</keyword>
<keyword evidence="3" id="KW-0813">Transport</keyword>
<dbReference type="eggNOG" id="KOG2349">
    <property type="taxonomic scope" value="Eukaryota"/>
</dbReference>
<dbReference type="Proteomes" id="UP000002280">
    <property type="component" value="Chromosome 8"/>
</dbReference>
<dbReference type="GO" id="GO:0005343">
    <property type="term" value="F:organic acid:sodium symporter activity"/>
    <property type="evidence" value="ECO:0000318"/>
    <property type="project" value="GO_Central"/>
</dbReference>
<dbReference type="InParanoid" id="K7DZK7"/>
<evidence type="ECO:0000256" key="10">
    <source>
        <dbReference type="ARBA" id="ARBA00023201"/>
    </source>
</evidence>
<dbReference type="PANTHER" id="PTHR42985:SF10">
    <property type="entry name" value="SODIUM-COUPLED MONOCARBOXYLATE TRANSPORTER 1"/>
    <property type="match status" value="1"/>
</dbReference>
<dbReference type="PANTHER" id="PTHR42985">
    <property type="entry name" value="SODIUM-COUPLED MONOCARBOXYLATE TRANSPORTER"/>
    <property type="match status" value="1"/>
</dbReference>
<dbReference type="GO" id="GO:0006814">
    <property type="term" value="P:sodium ion transport"/>
    <property type="evidence" value="ECO:0000318"/>
    <property type="project" value="GO_Central"/>
</dbReference>
<evidence type="ECO:0000256" key="5">
    <source>
        <dbReference type="ARBA" id="ARBA00022692"/>
    </source>
</evidence>
<evidence type="ECO:0000313" key="14">
    <source>
        <dbReference type="Ensembl" id="ENSMODP00000038958.2"/>
    </source>
</evidence>
<name>K7DZK7_MONDO</name>
<dbReference type="GO" id="GO:0005886">
    <property type="term" value="C:plasma membrane"/>
    <property type="evidence" value="ECO:0007669"/>
    <property type="project" value="UniProtKB-SubCell"/>
</dbReference>
<dbReference type="PROSITE" id="PS50283">
    <property type="entry name" value="NA_SOLUT_SYMP_3"/>
    <property type="match status" value="1"/>
</dbReference>
<feature type="transmembrane region" description="Helical" evidence="13">
    <location>
        <begin position="158"/>
        <end position="175"/>
    </location>
</feature>
<feature type="transmembrane region" description="Helical" evidence="13">
    <location>
        <begin position="236"/>
        <end position="255"/>
    </location>
</feature>
<feature type="transmembrane region" description="Helical" evidence="13">
    <location>
        <begin position="382"/>
        <end position="401"/>
    </location>
</feature>
<evidence type="ECO:0000256" key="7">
    <source>
        <dbReference type="ARBA" id="ARBA00023053"/>
    </source>
</evidence>
<feature type="transmembrane region" description="Helical" evidence="13">
    <location>
        <begin position="336"/>
        <end position="361"/>
    </location>
</feature>
<evidence type="ECO:0000256" key="11">
    <source>
        <dbReference type="RuleBase" id="RU362091"/>
    </source>
</evidence>